<feature type="transmembrane region" description="Helical" evidence="1">
    <location>
        <begin position="63"/>
        <end position="82"/>
    </location>
</feature>
<dbReference type="RefSeq" id="WP_165255325.1">
    <property type="nucleotide sequence ID" value="NZ_JAAKGT010000001.1"/>
</dbReference>
<keyword evidence="1" id="KW-0812">Transmembrane</keyword>
<reference evidence="2" key="1">
    <citation type="submission" date="2020-02" db="EMBL/GenBank/DDBJ databases">
        <authorList>
            <person name="Gao J."/>
            <person name="Sun J."/>
        </authorList>
    </citation>
    <scope>NUCLEOTIDE SEQUENCE</scope>
    <source>
        <strain evidence="2">602-2</strain>
    </source>
</reference>
<dbReference type="EMBL" id="JAAKGT010000001">
    <property type="protein sequence ID" value="NGM48198.1"/>
    <property type="molecule type" value="Genomic_DNA"/>
</dbReference>
<comment type="caution">
    <text evidence="2">The sequence shown here is derived from an EMBL/GenBank/DDBJ whole genome shotgun (WGS) entry which is preliminary data.</text>
</comment>
<keyword evidence="1" id="KW-0472">Membrane</keyword>
<gene>
    <name evidence="2" type="ORF">G5B46_01105</name>
</gene>
<proteinExistence type="predicted"/>
<accession>A0A6G4QTB2</accession>
<keyword evidence="1" id="KW-1133">Transmembrane helix</keyword>
<protein>
    <submittedName>
        <fullName evidence="2">Uncharacterized protein</fullName>
    </submittedName>
</protein>
<evidence type="ECO:0000313" key="2">
    <source>
        <dbReference type="EMBL" id="NGM48198.1"/>
    </source>
</evidence>
<sequence length="90" mass="9476">MQKQVALDVQDTIDAASQAPARPQVVRLAGASAKPVESPARRLQSDVAAAFGARQGWSVRRTVVLGAAYHAVILSALFMAAFETFTHVAG</sequence>
<dbReference type="AlphaFoldDB" id="A0A6G4QTB2"/>
<evidence type="ECO:0000256" key="1">
    <source>
        <dbReference type="SAM" id="Phobius"/>
    </source>
</evidence>
<name>A0A6G4QTB2_9CAUL</name>
<organism evidence="2">
    <name type="scientific">Caulobacter sp. 602-2</name>
    <dbReference type="NCBI Taxonomy" id="2710887"/>
    <lineage>
        <taxon>Bacteria</taxon>
        <taxon>Pseudomonadati</taxon>
        <taxon>Pseudomonadota</taxon>
        <taxon>Alphaproteobacteria</taxon>
        <taxon>Caulobacterales</taxon>
        <taxon>Caulobacteraceae</taxon>
        <taxon>Caulobacter</taxon>
    </lineage>
</organism>